<dbReference type="InterPro" id="IPR011566">
    <property type="entry name" value="Ubq_synth_Coq7"/>
</dbReference>
<keyword evidence="6 8" id="KW-0503">Monooxygenase</keyword>
<keyword evidence="2 8" id="KW-0831">Ubiquinone biosynthesis</keyword>
<accession>A0A4V4M470</accession>
<comment type="caution">
    <text evidence="9">The sequence shown here is derived from an EMBL/GenBank/DDBJ whole genome shotgun (WGS) entry which is preliminary data.</text>
</comment>
<dbReference type="GO" id="GO:0008682">
    <property type="term" value="F:3-demethoxyubiquinol 3-hydroxylase activity"/>
    <property type="evidence" value="ECO:0007669"/>
    <property type="project" value="UniProtKB-EC"/>
</dbReference>
<evidence type="ECO:0000256" key="7">
    <source>
        <dbReference type="ARBA" id="ARBA00023136"/>
    </source>
</evidence>
<name>A0A4V4M470_WALIC</name>
<evidence type="ECO:0000256" key="8">
    <source>
        <dbReference type="HAMAP-Rule" id="MF_03194"/>
    </source>
</evidence>
<evidence type="ECO:0000313" key="11">
    <source>
        <dbReference type="Proteomes" id="UP000306954"/>
    </source>
</evidence>
<comment type="catalytic activity">
    <reaction evidence="8">
        <text>a 5-methoxy-2-methyl-3-(all-trans-polyprenyl)benzene-1,4-diol + AH2 + O2 = a 3-demethylubiquinol + A + H2O</text>
        <dbReference type="Rhea" id="RHEA:50908"/>
        <dbReference type="Rhea" id="RHEA-COMP:10859"/>
        <dbReference type="Rhea" id="RHEA-COMP:10914"/>
        <dbReference type="ChEBI" id="CHEBI:13193"/>
        <dbReference type="ChEBI" id="CHEBI:15377"/>
        <dbReference type="ChEBI" id="CHEBI:15379"/>
        <dbReference type="ChEBI" id="CHEBI:17499"/>
        <dbReference type="ChEBI" id="CHEBI:84167"/>
        <dbReference type="ChEBI" id="CHEBI:84422"/>
        <dbReference type="EC" id="1.14.99.60"/>
    </reaction>
</comment>
<dbReference type="Pfam" id="PF03232">
    <property type="entry name" value="COQ7"/>
    <property type="match status" value="1"/>
</dbReference>
<keyword evidence="5 8" id="KW-0408">Iron</keyword>
<evidence type="ECO:0000256" key="3">
    <source>
        <dbReference type="ARBA" id="ARBA00022723"/>
    </source>
</evidence>
<keyword evidence="7 8" id="KW-0472">Membrane</keyword>
<dbReference type="PANTHER" id="PTHR11237:SF4">
    <property type="entry name" value="5-DEMETHOXYUBIQUINONE HYDROXYLASE, MITOCHONDRIAL"/>
    <property type="match status" value="1"/>
</dbReference>
<evidence type="ECO:0000256" key="5">
    <source>
        <dbReference type="ARBA" id="ARBA00023004"/>
    </source>
</evidence>
<dbReference type="EMBL" id="SPOI01000003">
    <property type="protein sequence ID" value="TIB42917.1"/>
    <property type="molecule type" value="Genomic_DNA"/>
</dbReference>
<evidence type="ECO:0000256" key="1">
    <source>
        <dbReference type="ARBA" id="ARBA00004749"/>
    </source>
</evidence>
<feature type="binding site" evidence="8">
    <location>
        <position position="71"/>
    </location>
    <ligand>
        <name>Fe cation</name>
        <dbReference type="ChEBI" id="CHEBI:24875"/>
        <label>1</label>
    </ligand>
</feature>
<evidence type="ECO:0000256" key="4">
    <source>
        <dbReference type="ARBA" id="ARBA00023002"/>
    </source>
</evidence>
<feature type="binding site" evidence="8">
    <location>
        <position position="164"/>
    </location>
    <ligand>
        <name>Fe cation</name>
        <dbReference type="ChEBI" id="CHEBI:24875"/>
        <label>2</label>
    </ligand>
</feature>
<reference evidence="11 12" key="1">
    <citation type="submission" date="2019-03" db="EMBL/GenBank/DDBJ databases">
        <title>Sequencing 23 genomes of Wallemia ichthyophaga.</title>
        <authorList>
            <person name="Gostincar C."/>
        </authorList>
    </citation>
    <scope>NUCLEOTIDE SEQUENCE [LARGE SCALE GENOMIC DNA]</scope>
    <source>
        <strain evidence="10 12">EXF-6200</strain>
        <strain evidence="9 11">EXF-8621</strain>
    </source>
</reference>
<dbReference type="GO" id="GO:0006744">
    <property type="term" value="P:ubiquinone biosynthetic process"/>
    <property type="evidence" value="ECO:0007669"/>
    <property type="project" value="UniProtKB-UniRule"/>
</dbReference>
<keyword evidence="8" id="KW-0999">Mitochondrion inner membrane</keyword>
<comment type="pathway">
    <text evidence="1 8">Cofactor biosynthesis; ubiquinone biosynthesis.</text>
</comment>
<comment type="cofactor">
    <cofactor evidence="8">
        <name>Fe cation</name>
        <dbReference type="ChEBI" id="CHEBI:24875"/>
    </cofactor>
    <text evidence="8">Binds 2 iron ions per subunit.</text>
</comment>
<feature type="binding site" evidence="8">
    <location>
        <position position="36"/>
    </location>
    <ligand>
        <name>Fe cation</name>
        <dbReference type="ChEBI" id="CHEBI:24875"/>
        <label>1</label>
    </ligand>
</feature>
<evidence type="ECO:0000256" key="6">
    <source>
        <dbReference type="ARBA" id="ARBA00023033"/>
    </source>
</evidence>
<dbReference type="GO" id="GO:0031314">
    <property type="term" value="C:extrinsic component of mitochondrial inner membrane"/>
    <property type="evidence" value="ECO:0007669"/>
    <property type="project" value="UniProtKB-UniRule"/>
</dbReference>
<feature type="binding site" evidence="8">
    <location>
        <position position="71"/>
    </location>
    <ligand>
        <name>Fe cation</name>
        <dbReference type="ChEBI" id="CHEBI:24875"/>
        <label>2</label>
    </ligand>
</feature>
<feature type="binding site" evidence="8">
    <location>
        <position position="161"/>
    </location>
    <ligand>
        <name>Fe cation</name>
        <dbReference type="ChEBI" id="CHEBI:24875"/>
        <label>1</label>
    </ligand>
</feature>
<evidence type="ECO:0000256" key="2">
    <source>
        <dbReference type="ARBA" id="ARBA00022688"/>
    </source>
</evidence>
<dbReference type="Proteomes" id="UP000306954">
    <property type="component" value="Unassembled WGS sequence"/>
</dbReference>
<dbReference type="OrthoDB" id="275371at2759"/>
<comment type="subcellular location">
    <subcellularLocation>
        <location evidence="8">Mitochondrion inner membrane</location>
        <topology evidence="8">Peripheral membrane protein</topology>
        <orientation evidence="8">Matrix side</orientation>
    </subcellularLocation>
</comment>
<evidence type="ECO:0000313" key="10">
    <source>
        <dbReference type="EMBL" id="TIB42917.1"/>
    </source>
</evidence>
<gene>
    <name evidence="8" type="primary">COQ7</name>
    <name evidence="10" type="ORF">E3P86_00168</name>
    <name evidence="9" type="ORF">E3P90_01175</name>
</gene>
<dbReference type="AlphaFoldDB" id="A0A4V4M470"/>
<feature type="binding site" evidence="8">
    <location>
        <position position="123"/>
    </location>
    <ligand>
        <name>Fe cation</name>
        <dbReference type="ChEBI" id="CHEBI:24875"/>
        <label>2</label>
    </ligand>
</feature>
<keyword evidence="8" id="KW-0496">Mitochondrion</keyword>
<sequence length="200" mass="22433">MLRSSLRLLNTYKNINLSASQRDVIDRLIRVDHAGELGANWIYAGQMYATKKGGVERAGEIELVQNMWDQEKHHLKTFNQLLENFQVRPTMLSPVWVAAGWFMGASTTAMGKESAMACTEAVETVIGEHYDDQIIQLKKFEHLHPDLVKLRETCEQFRDDELEHLDTAVDHGAQQAPAHALLSAAIGSACKFGVWAAEKV</sequence>
<dbReference type="GO" id="GO:0046872">
    <property type="term" value="F:metal ion binding"/>
    <property type="evidence" value="ECO:0007669"/>
    <property type="project" value="UniProtKB-KW"/>
</dbReference>
<evidence type="ECO:0000313" key="9">
    <source>
        <dbReference type="EMBL" id="TIB14588.1"/>
    </source>
</evidence>
<dbReference type="UniPathway" id="UPA00232"/>
<dbReference type="SUPFAM" id="SSF47240">
    <property type="entry name" value="Ferritin-like"/>
    <property type="match status" value="1"/>
</dbReference>
<dbReference type="GO" id="GO:0016709">
    <property type="term" value="F:oxidoreductase activity, acting on paired donors, with incorporation or reduction of molecular oxygen, NAD(P)H as one donor, and incorporation of one atom of oxygen"/>
    <property type="evidence" value="ECO:0007669"/>
    <property type="project" value="UniProtKB-UniRule"/>
</dbReference>
<evidence type="ECO:0000313" key="12">
    <source>
        <dbReference type="Proteomes" id="UP000310689"/>
    </source>
</evidence>
<feature type="binding site" evidence="8">
    <location>
        <position position="74"/>
    </location>
    <ligand>
        <name>Fe cation</name>
        <dbReference type="ChEBI" id="CHEBI:24875"/>
        <label>1</label>
    </ligand>
</feature>
<feature type="binding site" evidence="8">
    <location>
        <position position="161"/>
    </location>
    <ligand>
        <name>Fe cation</name>
        <dbReference type="ChEBI" id="CHEBI:24875"/>
        <label>2</label>
    </ligand>
</feature>
<organism evidence="9 11">
    <name type="scientific">Wallemia ichthyophaga</name>
    <dbReference type="NCBI Taxonomy" id="245174"/>
    <lineage>
        <taxon>Eukaryota</taxon>
        <taxon>Fungi</taxon>
        <taxon>Dikarya</taxon>
        <taxon>Basidiomycota</taxon>
        <taxon>Wallemiomycotina</taxon>
        <taxon>Wallemiomycetes</taxon>
        <taxon>Wallemiales</taxon>
        <taxon>Wallemiaceae</taxon>
        <taxon>Wallemia</taxon>
    </lineage>
</organism>
<dbReference type="EC" id="1.14.99.60" evidence="8"/>
<dbReference type="PANTHER" id="PTHR11237">
    <property type="entry name" value="COENZYME Q10 BIOSYNTHESIS PROTEIN 7"/>
    <property type="match status" value="1"/>
</dbReference>
<comment type="subunit">
    <text evidence="8">Component of a multi-subunit COQ enzyme complex, composed of at least COQ3, COQ4, COQ5, COQ6, COQ7 and COQ9.</text>
</comment>
<keyword evidence="4 8" id="KW-0560">Oxidoreductase</keyword>
<keyword evidence="3 8" id="KW-0479">Metal-binding</keyword>
<comment type="similarity">
    <text evidence="8">Belongs to the COQ7 family.</text>
</comment>
<dbReference type="HAMAP" id="MF_01658">
    <property type="entry name" value="COQ7"/>
    <property type="match status" value="1"/>
</dbReference>
<dbReference type="InterPro" id="IPR009078">
    <property type="entry name" value="Ferritin-like_SF"/>
</dbReference>
<dbReference type="CDD" id="cd01042">
    <property type="entry name" value="DMQH"/>
    <property type="match status" value="1"/>
</dbReference>
<dbReference type="EMBL" id="SPOF01000010">
    <property type="protein sequence ID" value="TIB14588.1"/>
    <property type="molecule type" value="Genomic_DNA"/>
</dbReference>
<protein>
    <recommendedName>
        <fullName evidence="8">5-demethoxyubiquinone hydroxylase, mitochondrial</fullName>
        <shortName evidence="8">DMQ hydroxylase</shortName>
        <ecNumber evidence="8">1.14.99.60</ecNumber>
    </recommendedName>
    <alternativeName>
        <fullName evidence="8">Ubiquinone biosynthesis monooxygenase COQ7</fullName>
    </alternativeName>
</protein>
<comment type="function">
    <text evidence="8">Catalyzes the hydroxylation of 2-polyprenyl-3-methyl-6-methoxy-1,4-benzoquinol (DMQH2) during ubiquinone biosynthesis. Has also a structural role in the COQ enzyme complex, stabilizing other COQ polypeptides.</text>
</comment>
<dbReference type="Proteomes" id="UP000310689">
    <property type="component" value="Unassembled WGS sequence"/>
</dbReference>
<proteinExistence type="inferred from homology"/>